<dbReference type="Proteomes" id="UP001281761">
    <property type="component" value="Unassembled WGS sequence"/>
</dbReference>
<sequence length="1751" mass="195716">MSGFCLYFDSVQEVPEDPKIRDRLDNCSFYHRLHMSMYDSVGGVFLGDTYESIPYNPIEISTGIFTSEVRDMFFFLCPEEANAVMIIEVVSVAVDQYNRIKREIGLGWGCLLLSTGSGVPDISQFEKKSFYPLMQEVALSQGTPRILLNKKEIPFEGGSAPVPGASLQLTLITNNRLSLLSSFIPPFTIFDERNGSPSIPGLLTSHLSAAVSLLYKDELVQAIESLGPDRSESRGRSIGSPSKSRSTRERKKENKAMKEKRRELERILRAELSSLILERDQIIENFSQEKKKKRRNAETQDPSESNIMSPSPKEKKKRSKDRDESDEESSSSLGDSLDMNDEIESEFDEIVEEKENLLPSLTDANWTNNPFWDKAEFRDKWRLSGKDRTAEERGRTAIEMIGAHRLIVGSKVTHGQIHEAPWSFGRTLFHPIPQERIPIELRNLNFLIPMKVEDTIRAQLNYVRLKEQFAQQASQEMVTITARRVFIIPHSDLSVCGEIEVRDLVSTGNAAKKRVKIGSTIVAVSQFGISDPKTVTLRTAFAHPKFGVMFAVVFTVDVPIDIKPPDKKDKNQNRLNLPSSTTRSIWMGWVDYSPFRAETVKEGGEEGEEESSSEEDDESEGQWRRPRPMEKLKKRIVLTVPDLSAPVKPKVVSKATRTKKKKGRTQTTKNDEHDEAEADEPSGQQKKIQLKLTNQFMPPPIHRSVSQGWLFNPSRGVNTAFRAMSNMPQPSAKPKAKKGAAATAKPTMRGADQPDFEPIFPFDRLHPYTTPFHIAGPESIPTAILLSESLIHVTFSMTFPAEVKDWTPDLLSQPNQLAHTLPLYLQTPFREQEQEPPEGYPAVSPTQPTPEMYQDTFAIMPQQSFKTPITQNVHVDMEPALPVSPSVSRGLGEAGDGLASLFTFEFTAIRRGGLTDPQGLKLDLPKNPIFILSLFDQGRIASDTGMVADSQRQGFFQLLSLEFTSLLTGNATVPFHSPPPQVLAQLPFKLSGGIASQRSNTSVTLPDFLISTPVQVDIIDASTRLLFGTAYLKLEMFADEVASGQVSNHPREILTPILLPFPSPDNVGSVGHQNMHICHLYPASFTNPPDNISLGTLSVRVIHKRTRAKITPTTASSSYIKSQTATALMHRSMSPAVTRQLTVALAPNNPRGTSTQMHPTHNPNLFGTPVQQFPDSDATQGTSRTNPLSVLLQRNQNDLSIINTSLIRVQNVWMNQIAQPQESHRSGLDESSDQSAMYERSVKSVQRRQGAEERKRAELANINMMHSSTTRVLFPSFAVPLVFDLPFQNPLQRSVEVCVWYTTLSDVDSNAMPRQYDEEQEIRLASPQEAQRLRQGRSSSSPLSAHAVSSLDPPNLENEIVSFTVQANQRVDVPFVFQSFSWVPTKNFDSCLDPIEALCRVDDFSLPMRERVVEIAFTDENHNLLLLQHIVICPTPVAPNHLVNLYTSSDNTHDFNLSLLEQTHMIPFNHTQAQPFVKKAIVASLTSDSSLQATATLVSSPQPHLSLRFRTQLTRPFVGEMFHIALFNDAECTSLFGTWSISVNLLSYLNLNSSVGEVIQHSEPLDKTHMAHPSFHNSPLSSLIISNSTQQKQQANAVSFSIRSLSNVSRSSILTLSDLATQQFKRFWLVNFTESAGQPYPRQTLRVNCGLAMQPTFSLPFRNNDPSQQTFLVSVSKPLSAVPLQPMIKAPANQTINIHLRLSPSFYEGTTGFSVFVNTFRAEFERVVVEYNVTVVFGSEYQNKCTLVSED</sequence>
<organism evidence="2 3">
    <name type="scientific">Blattamonas nauphoetae</name>
    <dbReference type="NCBI Taxonomy" id="2049346"/>
    <lineage>
        <taxon>Eukaryota</taxon>
        <taxon>Metamonada</taxon>
        <taxon>Preaxostyla</taxon>
        <taxon>Oxymonadida</taxon>
        <taxon>Blattamonas</taxon>
    </lineage>
</organism>
<proteinExistence type="predicted"/>
<gene>
    <name evidence="2" type="ORF">BLNAU_16390</name>
</gene>
<keyword evidence="3" id="KW-1185">Reference proteome</keyword>
<feature type="region of interest" description="Disordered" evidence="1">
    <location>
        <begin position="599"/>
        <end position="629"/>
    </location>
</feature>
<feature type="compositionally biased region" description="Polar residues" evidence="1">
    <location>
        <begin position="299"/>
        <end position="308"/>
    </location>
</feature>
<name>A0ABQ9XAE1_9EUKA</name>
<feature type="compositionally biased region" description="Low complexity" evidence="1">
    <location>
        <begin position="1338"/>
        <end position="1351"/>
    </location>
</feature>
<dbReference type="InterPro" id="IPR029775">
    <property type="entry name" value="NPHP4"/>
</dbReference>
<dbReference type="PANTHER" id="PTHR31043">
    <property type="entry name" value="NEPHROCYSTIN-4"/>
    <property type="match status" value="1"/>
</dbReference>
<evidence type="ECO:0000256" key="1">
    <source>
        <dbReference type="SAM" id="MobiDB-lite"/>
    </source>
</evidence>
<feature type="region of interest" description="Disordered" evidence="1">
    <location>
        <begin position="226"/>
        <end position="261"/>
    </location>
</feature>
<reference evidence="2 3" key="1">
    <citation type="journal article" date="2022" name="bioRxiv">
        <title>Genomics of Preaxostyla Flagellates Illuminates Evolutionary Transitions and the Path Towards Mitochondrial Loss.</title>
        <authorList>
            <person name="Novak L.V.F."/>
            <person name="Treitli S.C."/>
            <person name="Pyrih J."/>
            <person name="Halakuc P."/>
            <person name="Pipaliya S.V."/>
            <person name="Vacek V."/>
            <person name="Brzon O."/>
            <person name="Soukal P."/>
            <person name="Eme L."/>
            <person name="Dacks J.B."/>
            <person name="Karnkowska A."/>
            <person name="Elias M."/>
            <person name="Hampl V."/>
        </authorList>
    </citation>
    <scope>NUCLEOTIDE SEQUENCE [LARGE SCALE GENOMIC DNA]</scope>
    <source>
        <strain evidence="2">NAU3</strain>
        <tissue evidence="2">Gut</tissue>
    </source>
</reference>
<feature type="region of interest" description="Disordered" evidence="1">
    <location>
        <begin position="648"/>
        <end position="685"/>
    </location>
</feature>
<feature type="compositionally biased region" description="Basic and acidic residues" evidence="1">
    <location>
        <begin position="246"/>
        <end position="261"/>
    </location>
</feature>
<protein>
    <submittedName>
        <fullName evidence="2">Uncharacterized protein</fullName>
    </submittedName>
</protein>
<dbReference type="EMBL" id="JARBJD010000171">
    <property type="protein sequence ID" value="KAK2948649.1"/>
    <property type="molecule type" value="Genomic_DNA"/>
</dbReference>
<feature type="region of interest" description="Disordered" evidence="1">
    <location>
        <begin position="1328"/>
        <end position="1351"/>
    </location>
</feature>
<dbReference type="PANTHER" id="PTHR31043:SF3">
    <property type="entry name" value="NEPHROCYSTIN-4"/>
    <property type="match status" value="1"/>
</dbReference>
<evidence type="ECO:0000313" key="2">
    <source>
        <dbReference type="EMBL" id="KAK2948649.1"/>
    </source>
</evidence>
<feature type="compositionally biased region" description="Acidic residues" evidence="1">
    <location>
        <begin position="605"/>
        <end position="620"/>
    </location>
</feature>
<comment type="caution">
    <text evidence="2">The sequence shown here is derived from an EMBL/GenBank/DDBJ whole genome shotgun (WGS) entry which is preliminary data.</text>
</comment>
<feature type="region of interest" description="Disordered" evidence="1">
    <location>
        <begin position="1220"/>
        <end position="1254"/>
    </location>
</feature>
<accession>A0ABQ9XAE1</accession>
<feature type="region of interest" description="Disordered" evidence="1">
    <location>
        <begin position="288"/>
        <end position="340"/>
    </location>
</feature>
<evidence type="ECO:0000313" key="3">
    <source>
        <dbReference type="Proteomes" id="UP001281761"/>
    </source>
</evidence>